<dbReference type="Pfam" id="PF13585">
    <property type="entry name" value="CHU_C"/>
    <property type="match status" value="1"/>
</dbReference>
<evidence type="ECO:0000313" key="4">
    <source>
        <dbReference type="EMBL" id="MDO5969386.1"/>
    </source>
</evidence>
<dbReference type="InterPro" id="IPR013783">
    <property type="entry name" value="Ig-like_fold"/>
</dbReference>
<name>A0ABT8W8H0_9FLAO</name>
<dbReference type="Proteomes" id="UP001176883">
    <property type="component" value="Unassembled WGS sequence"/>
</dbReference>
<dbReference type="RefSeq" id="WP_303277075.1">
    <property type="nucleotide sequence ID" value="NZ_JAUOEK010000069.1"/>
</dbReference>
<feature type="domain" description="PKD" evidence="2">
    <location>
        <begin position="743"/>
        <end position="780"/>
    </location>
</feature>
<accession>A0ABT8W8H0</accession>
<evidence type="ECO:0000259" key="2">
    <source>
        <dbReference type="PROSITE" id="PS50093"/>
    </source>
</evidence>
<dbReference type="InterPro" id="IPR003961">
    <property type="entry name" value="FN3_dom"/>
</dbReference>
<dbReference type="NCBIfam" id="TIGR02167">
    <property type="entry name" value="Liste_lipo_26"/>
    <property type="match status" value="13"/>
</dbReference>
<dbReference type="SUPFAM" id="SSF49265">
    <property type="entry name" value="Fibronectin type III"/>
    <property type="match status" value="1"/>
</dbReference>
<dbReference type="InterPro" id="IPR000601">
    <property type="entry name" value="PKD_dom"/>
</dbReference>
<dbReference type="InterPro" id="IPR026341">
    <property type="entry name" value="T9SS_type_B"/>
</dbReference>
<keyword evidence="1" id="KW-0732">Signal</keyword>
<organism evidence="4 5">
    <name type="scientific">Flavivirga aquimarina</name>
    <dbReference type="NCBI Taxonomy" id="2027862"/>
    <lineage>
        <taxon>Bacteria</taxon>
        <taxon>Pseudomonadati</taxon>
        <taxon>Bacteroidota</taxon>
        <taxon>Flavobacteriia</taxon>
        <taxon>Flavobacteriales</taxon>
        <taxon>Flavobacteriaceae</taxon>
        <taxon>Flavivirga</taxon>
    </lineage>
</organism>
<dbReference type="InterPro" id="IPR005046">
    <property type="entry name" value="DUF285"/>
</dbReference>
<dbReference type="InterPro" id="IPR036116">
    <property type="entry name" value="FN3_sf"/>
</dbReference>
<dbReference type="PROSITE" id="PS50093">
    <property type="entry name" value="PKD"/>
    <property type="match status" value="2"/>
</dbReference>
<feature type="domain" description="Fibronectin type-III" evidence="3">
    <location>
        <begin position="2074"/>
        <end position="2169"/>
    </location>
</feature>
<dbReference type="PROSITE" id="PS50853">
    <property type="entry name" value="FN3"/>
    <property type="match status" value="2"/>
</dbReference>
<dbReference type="Pfam" id="PF03382">
    <property type="entry name" value="DUF285"/>
    <property type="match status" value="6"/>
</dbReference>
<evidence type="ECO:0000313" key="5">
    <source>
        <dbReference type="Proteomes" id="UP001176883"/>
    </source>
</evidence>
<feature type="domain" description="Fibronectin type-III" evidence="3">
    <location>
        <begin position="1575"/>
        <end position="1674"/>
    </location>
</feature>
<dbReference type="NCBIfam" id="TIGR04131">
    <property type="entry name" value="Bac_Flav_CTERM"/>
    <property type="match status" value="1"/>
</dbReference>
<comment type="caution">
    <text evidence="4">The sequence shown here is derived from an EMBL/GenBank/DDBJ whole genome shotgun (WGS) entry which is preliminary data.</text>
</comment>
<proteinExistence type="predicted"/>
<dbReference type="Gene3D" id="2.60.40.10">
    <property type="entry name" value="Immunoglobulins"/>
    <property type="match status" value="9"/>
</dbReference>
<feature type="chain" id="PRO_5047374400" evidence="1">
    <location>
        <begin position="20"/>
        <end position="2266"/>
    </location>
</feature>
<evidence type="ECO:0000259" key="3">
    <source>
        <dbReference type="PROSITE" id="PS50853"/>
    </source>
</evidence>
<gene>
    <name evidence="4" type="ORF">Q4Q35_06170</name>
</gene>
<dbReference type="InterPro" id="IPR011889">
    <property type="entry name" value="Liste_lipo_26"/>
</dbReference>
<feature type="signal peptide" evidence="1">
    <location>
        <begin position="1"/>
        <end position="19"/>
    </location>
</feature>
<evidence type="ECO:0000256" key="1">
    <source>
        <dbReference type="SAM" id="SignalP"/>
    </source>
</evidence>
<reference evidence="4" key="1">
    <citation type="submission" date="2023-07" db="EMBL/GenBank/DDBJ databases">
        <title>Two novel species in the genus Flavivirga.</title>
        <authorList>
            <person name="Kwon K."/>
        </authorList>
    </citation>
    <scope>NUCLEOTIDE SEQUENCE</scope>
    <source>
        <strain evidence="4">KCTC 52353</strain>
    </source>
</reference>
<sequence length="2266" mass="248920">MIKNTLTILLILFCYNLFGQTFNSIWDTEQSGTSAFNEITIPTNPAYVYNYTVDWGDSSIDNNVTGDITHTYTTPGRYTISISGNFPAIYFNDDGDKSKIIEILAWGSIQWQTMENAFYGCENLNFDAIDNPDLSQVTTLKNMFRSATSFNGIINNWDVSTITDISGMFYGASVFNRPLDTWNTSNVTDMSETFRNTSLYNEPLDNWNTALVTNMSSMFNGAGNFNQNINNWDVSQVTNMFSMFSSTSTFNQPLNSWNTSNVTDMSYMFQSSAFNQNIEGWDVSNVTNMSGMFRRNRVFNQPLNNWDVSNVTNMSSMFDGFYLSCVFNQPLNNWDVSSVTSMSNMFRDSRAFNQPLDSWDVSGVTNMSGMFENSNSFNQDISVWNVSGVTNMSGMFENSDSFNQNISIWDVSNVTNMESMFYSNDVFNQPLNSWNVSSVTNMGSMFYGTLVFNQPLNNWDVSNVTNMSSMFYRALVFNQPLNDWDVSNVTNMSRMFSTNGSNITAFNHPLNGWNVSSVTNMSNMFQNATTFNQNLGSWNVTNVSNMANMLSDSGLSQANYDNTLIGWATQSLRSNVSLGALNLNYCDGRFARQELIDNFNWDITGDIVNCPFVFCTSLVSPIDGDTNVPANTNLMWEATPGATGYRISVRRVNGSVTQIIYNDEDVGNVIGVDFTSDLTPGDVVFVTIVPYNASGPATGCTEESFTVVESWVNSPDAFVLTYDTRIAETWSSDENQIEIEIRSGLSYNFSIDWGDNQFNNNVTSTITHTYNTPGIYTVTIIGDYPAHYFRNFFSDSRKVLSIDQWGTQQWQSMERSFYYCQNMTYNATDLPDLSQVTNMSEMFYNASLFNGDINSWDVSNVNDMESMFQGAGDFNQPLNSWDVSSVTNMASMFLGARSFNQPLDTWDVGNVTDMAGMFQYGIVFNQNINSWNVSNVTNMASMFRDAEAFNNPIENWDVSSVTNMEAMFYDAIAFNQLINSWNVEASQNMSYMFRNASSFNQPLNNWNVTSVNVMTSMFENATVFNQNIDSWNVTNVTNMEAMFRNAMAFNQPLNNWDVNSVVNMTSMFESAQAFNQPLDAWNVSAVATMSSMFKNALLFNHPISTWDVSSVTLMDSMFEDAEAFNNPIENWNIASVTTTEAMFKDAIAFNQPLGNWNTGEVLTMAEMFSGASVFNQNVDNWNVSFVRTMEAMFKDAVTYNQPMNSWNVASVTTMQQMFDGATAFDQPLYNWNVRGVTTMQEMFDGATAFDQTINNWRVSGVSNMDYMFRNATTFNQSLNQWNIGTVSMRSMFDNATSLNQEFSTWNVSGVSDMRNMLDNTALTRENYDTTLITWSEQALTSGITLGAQGLLYCDALEERQSMIDTYNWSVIGDMLDCPIPECTQLVTPLNGATNVPVNTNLSWEPTLYARGYRLTVRTNPGNVTIVNNETVTDTSYEFATDFSGGETVFVALIPFNSEGDATACIEESFQVSSSATPTVPECTNLTLPVNGSTDIAVDSDLEWLAIVNADGYRITAGTTLGNNDVIDNVDVGNVTIYDLPANLPENTTIFVTITPYNTVGDAASCTEESFTTELIPVPPTCTSLTNPLNGATDVPVNANLSWNPISDATSYLLTVGTTGGGIEILNSIDVGNVTTYNLSDDLPPNRLIFVTITPYNAAGDATSCSEESFRTGNSLAVIPNCTTLSTPLNNATDVALDSNLDWNAVANATGYRINVGTTAGGTDIADDQDVGNVTTFDPTADLPENTTIFVSITPYNAVGDATGCTRESFTTETIATVPNCTTLSIPLNNATGVAVNSNLDWNAGVNATGYRINVGTTAGGTDIADDQDVGNVTTFDPTTDLPENTTIFVSITPYNAVGDATGCTRESFTTETIATVPNCTTLSMPLNNATGVAVNSNLDWNAGVNATGYRINVGTTAGGTDIADNQDVGNVTTFDPTTDLPENTTIFVSITPYNAVGDAMGCTRESFTTETIATVPNCTSLISPLNSTTNVAVGTNLSWNVVANATGYRINVGTTAGGTDIADDQNVGNVTTFDPTTDLPENTTIFVSITPYNAVGDATGCTRESFTTETIATVPSCTSLTSPLNGDRDIVINTSLNWDAVADATGYRINIGTLSGATDILNSEDVGNLLTFDLSDLPENTTIYVTIIPYNAVGDAIGCSEESFTTEPLAESKYGLSPNGDGINDFWEIRGIENSPQNIVNIYNRWGDLVFSIPNYNNTTNVFRGEANNLTNLGASTLPDGTYFFDIKISGTHNLKKLKGFLVLKR</sequence>
<keyword evidence="5" id="KW-1185">Reference proteome</keyword>
<dbReference type="EMBL" id="JAUOEK010000069">
    <property type="protein sequence ID" value="MDO5969386.1"/>
    <property type="molecule type" value="Genomic_DNA"/>
</dbReference>
<dbReference type="SMART" id="SM00060">
    <property type="entry name" value="FN3"/>
    <property type="match status" value="5"/>
</dbReference>
<feature type="domain" description="PKD" evidence="2">
    <location>
        <begin position="44"/>
        <end position="83"/>
    </location>
</feature>
<protein>
    <submittedName>
        <fullName evidence="4">BspA family leucine-rich repeat surface protein</fullName>
    </submittedName>
</protein>